<keyword evidence="2 6" id="KW-0732">Signal</keyword>
<evidence type="ECO:0000256" key="4">
    <source>
        <dbReference type="ARBA" id="ARBA00023139"/>
    </source>
</evidence>
<dbReference type="InterPro" id="IPR050490">
    <property type="entry name" value="Bact_solute-bd_prot1"/>
</dbReference>
<dbReference type="OrthoDB" id="9782846at2"/>
<protein>
    <submittedName>
        <fullName evidence="7">Sugar ABC transporter substrate-binding protein</fullName>
    </submittedName>
</protein>
<evidence type="ECO:0000313" key="8">
    <source>
        <dbReference type="Proteomes" id="UP000276128"/>
    </source>
</evidence>
<dbReference type="AlphaFoldDB" id="A0A3S0C7T7"/>
<evidence type="ECO:0000256" key="5">
    <source>
        <dbReference type="ARBA" id="ARBA00023288"/>
    </source>
</evidence>
<organism evidence="7 8">
    <name type="scientific">Paenibacillus whitsoniae</name>
    <dbReference type="NCBI Taxonomy" id="2496558"/>
    <lineage>
        <taxon>Bacteria</taxon>
        <taxon>Bacillati</taxon>
        <taxon>Bacillota</taxon>
        <taxon>Bacilli</taxon>
        <taxon>Bacillales</taxon>
        <taxon>Paenibacillaceae</taxon>
        <taxon>Paenibacillus</taxon>
    </lineage>
</organism>
<comment type="caution">
    <text evidence="7">The sequence shown here is derived from an EMBL/GenBank/DDBJ whole genome shotgun (WGS) entry which is preliminary data.</text>
</comment>
<keyword evidence="1" id="KW-1003">Cell membrane</keyword>
<dbReference type="EMBL" id="RXHU01000082">
    <property type="protein sequence ID" value="RTE05463.1"/>
    <property type="molecule type" value="Genomic_DNA"/>
</dbReference>
<proteinExistence type="predicted"/>
<evidence type="ECO:0000256" key="3">
    <source>
        <dbReference type="ARBA" id="ARBA00023136"/>
    </source>
</evidence>
<dbReference type="Gene3D" id="3.40.190.10">
    <property type="entry name" value="Periplasmic binding protein-like II"/>
    <property type="match status" value="1"/>
</dbReference>
<keyword evidence="3" id="KW-0472">Membrane</keyword>
<name>A0A3S0C7T7_9BACL</name>
<keyword evidence="4" id="KW-0564">Palmitate</keyword>
<evidence type="ECO:0000256" key="1">
    <source>
        <dbReference type="ARBA" id="ARBA00022475"/>
    </source>
</evidence>
<dbReference type="PROSITE" id="PS51257">
    <property type="entry name" value="PROKAR_LIPOPROTEIN"/>
    <property type="match status" value="1"/>
</dbReference>
<dbReference type="PANTHER" id="PTHR43649">
    <property type="entry name" value="ARABINOSE-BINDING PROTEIN-RELATED"/>
    <property type="match status" value="1"/>
</dbReference>
<evidence type="ECO:0000256" key="2">
    <source>
        <dbReference type="ARBA" id="ARBA00022729"/>
    </source>
</evidence>
<feature type="chain" id="PRO_5018537215" evidence="6">
    <location>
        <begin position="30"/>
        <end position="454"/>
    </location>
</feature>
<evidence type="ECO:0000313" key="7">
    <source>
        <dbReference type="EMBL" id="RTE05463.1"/>
    </source>
</evidence>
<reference evidence="7 8" key="1">
    <citation type="submission" date="2018-12" db="EMBL/GenBank/DDBJ databases">
        <title>Bacillus ochoae sp. nov., Paenibacillus whitsoniae sp. nov., Paenibacillus spiritus sp. nov. Isolated from the Mars Exploration Rover during spacecraft assembly.</title>
        <authorList>
            <person name="Seuylemezian A."/>
            <person name="Vaishampayan P."/>
        </authorList>
    </citation>
    <scope>NUCLEOTIDE SEQUENCE [LARGE SCALE GENOMIC DNA]</scope>
    <source>
        <strain evidence="7 8">MER 54</strain>
    </source>
</reference>
<keyword evidence="8" id="KW-1185">Reference proteome</keyword>
<dbReference type="PANTHER" id="PTHR43649:SF33">
    <property type="entry name" value="POLYGALACTURONAN_RHAMNOGALACTURONAN-BINDING PROTEIN YTCQ"/>
    <property type="match status" value="1"/>
</dbReference>
<dbReference type="RefSeq" id="WP_126143935.1">
    <property type="nucleotide sequence ID" value="NZ_RXHU01000082.1"/>
</dbReference>
<dbReference type="CDD" id="cd13585">
    <property type="entry name" value="PBP2_TMBP_like"/>
    <property type="match status" value="1"/>
</dbReference>
<gene>
    <name evidence="7" type="ORF">EJQ19_24875</name>
</gene>
<dbReference type="Pfam" id="PF01547">
    <property type="entry name" value="SBP_bac_1"/>
    <property type="match status" value="1"/>
</dbReference>
<sequence length="454" mass="48797">MKMKRVSVMSLAVVLSASIVGCSSNTDKAANTDNAAKGATTGQVSGGADKNKPVTLTIMSATQTEKPGGDIEKEIAEAYMKLHPNVKIEFMGIPMNDMYKKISVLAAADQMPDAFTNTPEYMYNAYGMNVTEDLTKLLGADYLKEFYPNVIEESSIDGKLQFIPWTSTPQALIYRADMFDKEGLKAPETWDDFLAAAQKLTKDTNGDGKPDQWGFAMIGTRNTSGGTRFLPVLRSFGAEEVRKDANGKWVTDLDSAKAKDALQFYADLNNKYKVVPTGVTETGFPEAASMVATGKAAMLISGPNALGTILSQNPELKGKLYSAPVPMKEKHSATFGLLGYSVSASSKNKEAIADYLKFLLNNENALKFADGTGPLPTKVALASSPSLSAPDKAGFVKALQYAYHAPTISTYSQFYDIVAEAYQGLLASNSKMTADDAMKKAAARANELIAKEGK</sequence>
<evidence type="ECO:0000256" key="6">
    <source>
        <dbReference type="SAM" id="SignalP"/>
    </source>
</evidence>
<feature type="signal peptide" evidence="6">
    <location>
        <begin position="1"/>
        <end position="29"/>
    </location>
</feature>
<keyword evidence="5" id="KW-0449">Lipoprotein</keyword>
<dbReference type="Proteomes" id="UP000276128">
    <property type="component" value="Unassembled WGS sequence"/>
</dbReference>
<dbReference type="InterPro" id="IPR006059">
    <property type="entry name" value="SBP"/>
</dbReference>
<accession>A0A3S0C7T7</accession>
<dbReference type="SUPFAM" id="SSF53850">
    <property type="entry name" value="Periplasmic binding protein-like II"/>
    <property type="match status" value="1"/>
</dbReference>